<dbReference type="PANTHER" id="PTHR30055">
    <property type="entry name" value="HTH-TYPE TRANSCRIPTIONAL REGULATOR RUTR"/>
    <property type="match status" value="1"/>
</dbReference>
<reference evidence="5" key="1">
    <citation type="submission" date="2015-10" db="EMBL/GenBank/DDBJ databases">
        <authorList>
            <person name="Gilbert D.G."/>
        </authorList>
    </citation>
    <scope>NUCLEOTIDE SEQUENCE</scope>
</reference>
<dbReference type="InterPro" id="IPR009057">
    <property type="entry name" value="Homeodomain-like_sf"/>
</dbReference>
<feature type="domain" description="HTH tetR-type" evidence="4">
    <location>
        <begin position="27"/>
        <end position="87"/>
    </location>
</feature>
<dbReference type="InterPro" id="IPR050109">
    <property type="entry name" value="HTH-type_TetR-like_transc_reg"/>
</dbReference>
<evidence type="ECO:0000256" key="1">
    <source>
        <dbReference type="ARBA" id="ARBA00023015"/>
    </source>
</evidence>
<dbReference type="GO" id="GO:0000976">
    <property type="term" value="F:transcription cis-regulatory region binding"/>
    <property type="evidence" value="ECO:0007669"/>
    <property type="project" value="TreeGrafter"/>
</dbReference>
<dbReference type="Gene3D" id="1.10.357.10">
    <property type="entry name" value="Tetracycline Repressor, domain 2"/>
    <property type="match status" value="1"/>
</dbReference>
<dbReference type="GO" id="GO:0003700">
    <property type="term" value="F:DNA-binding transcription factor activity"/>
    <property type="evidence" value="ECO:0007669"/>
    <property type="project" value="TreeGrafter"/>
</dbReference>
<dbReference type="EMBL" id="CZQE01000008">
    <property type="protein sequence ID" value="CUS43109.1"/>
    <property type="molecule type" value="Genomic_DNA"/>
</dbReference>
<dbReference type="PANTHER" id="PTHR30055:SF234">
    <property type="entry name" value="HTH-TYPE TRANSCRIPTIONAL REGULATOR BETI"/>
    <property type="match status" value="1"/>
</dbReference>
<keyword evidence="2" id="KW-0238">DNA-binding</keyword>
<proteinExistence type="predicted"/>
<dbReference type="AlphaFoldDB" id="A0A160TIU4"/>
<evidence type="ECO:0000313" key="5">
    <source>
        <dbReference type="EMBL" id="CUS43109.1"/>
    </source>
</evidence>
<dbReference type="Pfam" id="PF00440">
    <property type="entry name" value="TetR_N"/>
    <property type="match status" value="1"/>
</dbReference>
<organism evidence="5">
    <name type="scientific">hydrothermal vent metagenome</name>
    <dbReference type="NCBI Taxonomy" id="652676"/>
    <lineage>
        <taxon>unclassified sequences</taxon>
        <taxon>metagenomes</taxon>
        <taxon>ecological metagenomes</taxon>
    </lineage>
</organism>
<name>A0A160TIU4_9ZZZZ</name>
<accession>A0A160TIU4</accession>
<gene>
    <name evidence="5" type="ORF">MGWOODY_Smn439</name>
</gene>
<dbReference type="SUPFAM" id="SSF46689">
    <property type="entry name" value="Homeodomain-like"/>
    <property type="match status" value="1"/>
</dbReference>
<keyword evidence="3" id="KW-0804">Transcription</keyword>
<dbReference type="InterPro" id="IPR001647">
    <property type="entry name" value="HTH_TetR"/>
</dbReference>
<keyword evidence="1" id="KW-0805">Transcription regulation</keyword>
<evidence type="ECO:0000256" key="3">
    <source>
        <dbReference type="ARBA" id="ARBA00023163"/>
    </source>
</evidence>
<evidence type="ECO:0000259" key="4">
    <source>
        <dbReference type="PROSITE" id="PS50977"/>
    </source>
</evidence>
<dbReference type="PROSITE" id="PS50977">
    <property type="entry name" value="HTH_TETR_2"/>
    <property type="match status" value="1"/>
</dbReference>
<sequence>MRGHDGGIILNDFMAPARKKRRKRNADEAREEGLVAARELLLEGGPGAVTLANVGNRIGMSHTNLIHHFGSAAEMQTALMGSMIRDLAAALDDAVTHLQTDAAAPSILIEKVFDAFDKGGAGQLAAWLVLTRAFDHLEPIRQAVLDLVGAVAQKLADDPGTDGRIRSIVLLIAITAFGDAVIGPNLREMLGLEDAAARKAMAQLLPILILPGH</sequence>
<evidence type="ECO:0000256" key="2">
    <source>
        <dbReference type="ARBA" id="ARBA00023125"/>
    </source>
</evidence>
<protein>
    <submittedName>
        <fullName evidence="5">Transcriptional regulator, TetR family</fullName>
    </submittedName>
</protein>